<evidence type="ECO:0000313" key="3">
    <source>
        <dbReference type="Proteomes" id="UP000011087"/>
    </source>
</evidence>
<dbReference type="GeneID" id="17299930"/>
<gene>
    <name evidence="1" type="ORF">GUITHDRAFT_153327</name>
</gene>
<name>L1J4V8_GUITC</name>
<proteinExistence type="predicted"/>
<protein>
    <submittedName>
        <fullName evidence="1 2">Uncharacterized protein</fullName>
    </submittedName>
</protein>
<dbReference type="Proteomes" id="UP000011087">
    <property type="component" value="Unassembled WGS sequence"/>
</dbReference>
<dbReference type="EnsemblProtists" id="EKX43342">
    <property type="protein sequence ID" value="EKX43342"/>
    <property type="gene ID" value="GUITHDRAFT_153327"/>
</dbReference>
<evidence type="ECO:0000313" key="1">
    <source>
        <dbReference type="EMBL" id="EKX43342.1"/>
    </source>
</evidence>
<reference evidence="1 3" key="1">
    <citation type="journal article" date="2012" name="Nature">
        <title>Algal genomes reveal evolutionary mosaicism and the fate of nucleomorphs.</title>
        <authorList>
            <consortium name="DOE Joint Genome Institute"/>
            <person name="Curtis B.A."/>
            <person name="Tanifuji G."/>
            <person name="Burki F."/>
            <person name="Gruber A."/>
            <person name="Irimia M."/>
            <person name="Maruyama S."/>
            <person name="Arias M.C."/>
            <person name="Ball S.G."/>
            <person name="Gile G.H."/>
            <person name="Hirakawa Y."/>
            <person name="Hopkins J.F."/>
            <person name="Kuo A."/>
            <person name="Rensing S.A."/>
            <person name="Schmutz J."/>
            <person name="Symeonidi A."/>
            <person name="Elias M."/>
            <person name="Eveleigh R.J."/>
            <person name="Herman E.K."/>
            <person name="Klute M.J."/>
            <person name="Nakayama T."/>
            <person name="Obornik M."/>
            <person name="Reyes-Prieto A."/>
            <person name="Armbrust E.V."/>
            <person name="Aves S.J."/>
            <person name="Beiko R.G."/>
            <person name="Coutinho P."/>
            <person name="Dacks J.B."/>
            <person name="Durnford D.G."/>
            <person name="Fast N.M."/>
            <person name="Green B.R."/>
            <person name="Grisdale C.J."/>
            <person name="Hempel F."/>
            <person name="Henrissat B."/>
            <person name="Hoppner M.P."/>
            <person name="Ishida K."/>
            <person name="Kim E."/>
            <person name="Koreny L."/>
            <person name="Kroth P.G."/>
            <person name="Liu Y."/>
            <person name="Malik S.B."/>
            <person name="Maier U.G."/>
            <person name="McRose D."/>
            <person name="Mock T."/>
            <person name="Neilson J.A."/>
            <person name="Onodera N.T."/>
            <person name="Poole A.M."/>
            <person name="Pritham E.J."/>
            <person name="Richards T.A."/>
            <person name="Rocap G."/>
            <person name="Roy S.W."/>
            <person name="Sarai C."/>
            <person name="Schaack S."/>
            <person name="Shirato S."/>
            <person name="Slamovits C.H."/>
            <person name="Spencer D.F."/>
            <person name="Suzuki S."/>
            <person name="Worden A.Z."/>
            <person name="Zauner S."/>
            <person name="Barry K."/>
            <person name="Bell C."/>
            <person name="Bharti A.K."/>
            <person name="Crow J.A."/>
            <person name="Grimwood J."/>
            <person name="Kramer R."/>
            <person name="Lindquist E."/>
            <person name="Lucas S."/>
            <person name="Salamov A."/>
            <person name="McFadden G.I."/>
            <person name="Lane C.E."/>
            <person name="Keeling P.J."/>
            <person name="Gray M.W."/>
            <person name="Grigoriev I.V."/>
            <person name="Archibald J.M."/>
        </authorList>
    </citation>
    <scope>NUCLEOTIDE SEQUENCE</scope>
    <source>
        <strain evidence="1 3">CCMP2712</strain>
    </source>
</reference>
<reference evidence="2" key="3">
    <citation type="submission" date="2015-06" db="UniProtKB">
        <authorList>
            <consortium name="EnsemblProtists"/>
        </authorList>
    </citation>
    <scope>IDENTIFICATION</scope>
</reference>
<evidence type="ECO:0000313" key="2">
    <source>
        <dbReference type="EnsemblProtists" id="EKX43342"/>
    </source>
</evidence>
<dbReference type="RefSeq" id="XP_005830322.1">
    <property type="nucleotide sequence ID" value="XM_005830265.1"/>
</dbReference>
<reference evidence="3" key="2">
    <citation type="submission" date="2012-11" db="EMBL/GenBank/DDBJ databases">
        <authorList>
            <person name="Kuo A."/>
            <person name="Curtis B.A."/>
            <person name="Tanifuji G."/>
            <person name="Burki F."/>
            <person name="Gruber A."/>
            <person name="Irimia M."/>
            <person name="Maruyama S."/>
            <person name="Arias M.C."/>
            <person name="Ball S.G."/>
            <person name="Gile G.H."/>
            <person name="Hirakawa Y."/>
            <person name="Hopkins J.F."/>
            <person name="Rensing S.A."/>
            <person name="Schmutz J."/>
            <person name="Symeonidi A."/>
            <person name="Elias M."/>
            <person name="Eveleigh R.J."/>
            <person name="Herman E.K."/>
            <person name="Klute M.J."/>
            <person name="Nakayama T."/>
            <person name="Obornik M."/>
            <person name="Reyes-Prieto A."/>
            <person name="Armbrust E.V."/>
            <person name="Aves S.J."/>
            <person name="Beiko R.G."/>
            <person name="Coutinho P."/>
            <person name="Dacks J.B."/>
            <person name="Durnford D.G."/>
            <person name="Fast N.M."/>
            <person name="Green B.R."/>
            <person name="Grisdale C."/>
            <person name="Hempe F."/>
            <person name="Henrissat B."/>
            <person name="Hoppner M.P."/>
            <person name="Ishida K.-I."/>
            <person name="Kim E."/>
            <person name="Koreny L."/>
            <person name="Kroth P.G."/>
            <person name="Liu Y."/>
            <person name="Malik S.-B."/>
            <person name="Maier U.G."/>
            <person name="McRose D."/>
            <person name="Mock T."/>
            <person name="Neilson J.A."/>
            <person name="Onodera N.T."/>
            <person name="Poole A.M."/>
            <person name="Pritham E.J."/>
            <person name="Richards T.A."/>
            <person name="Rocap G."/>
            <person name="Roy S.W."/>
            <person name="Sarai C."/>
            <person name="Schaack S."/>
            <person name="Shirato S."/>
            <person name="Slamovits C.H."/>
            <person name="Spencer D.F."/>
            <person name="Suzuki S."/>
            <person name="Worden A.Z."/>
            <person name="Zauner S."/>
            <person name="Barry K."/>
            <person name="Bell C."/>
            <person name="Bharti A.K."/>
            <person name="Crow J.A."/>
            <person name="Grimwood J."/>
            <person name="Kramer R."/>
            <person name="Lindquist E."/>
            <person name="Lucas S."/>
            <person name="Salamov A."/>
            <person name="McFadden G.I."/>
            <person name="Lane C.E."/>
            <person name="Keeling P.J."/>
            <person name="Gray M.W."/>
            <person name="Grigoriev I.V."/>
            <person name="Archibald J.M."/>
        </authorList>
    </citation>
    <scope>NUCLEOTIDE SEQUENCE</scope>
    <source>
        <strain evidence="3">CCMP2712</strain>
    </source>
</reference>
<feature type="non-terminal residue" evidence="1">
    <location>
        <position position="260"/>
    </location>
</feature>
<feature type="non-terminal residue" evidence="1">
    <location>
        <position position="1"/>
    </location>
</feature>
<accession>L1J4V8</accession>
<dbReference type="EMBL" id="JH993011">
    <property type="protein sequence ID" value="EKX43342.1"/>
    <property type="molecule type" value="Genomic_DNA"/>
</dbReference>
<dbReference type="AlphaFoldDB" id="L1J4V8"/>
<keyword evidence="3" id="KW-1185">Reference proteome</keyword>
<dbReference type="KEGG" id="gtt:GUITHDRAFT_153327"/>
<dbReference type="HOGENOM" id="CLU_1071974_0_0_1"/>
<dbReference type="PaxDb" id="55529-EKX43342"/>
<sequence length="260" mass="28366">HRGTVPSGTAVSPSSSMSFISIIQTFRTQLDLPPELSCEDVLRAAYPLKVCWPDYHTPPNQQLSRVGLWPAAQWLANKFFGPSSIPSNEQVEAPIQSALPQARGSPATISFNVEAAITSPSAAAVTHDTSDSHGFDLASPFIGSDSESEPDLDLTADAPVYADSAADLDHGGCSFTRRAACFKDRPLRDHAALLQKECTGYIERINLEHGCRGIRTVDPGRHYFYNIVCQCSSCPYFLRIHLTQTANSSTTNYWIVDCSK</sequence>
<organism evidence="1">
    <name type="scientific">Guillardia theta (strain CCMP2712)</name>
    <name type="common">Cryptophyte</name>
    <dbReference type="NCBI Taxonomy" id="905079"/>
    <lineage>
        <taxon>Eukaryota</taxon>
        <taxon>Cryptophyceae</taxon>
        <taxon>Pyrenomonadales</taxon>
        <taxon>Geminigeraceae</taxon>
        <taxon>Guillardia</taxon>
    </lineage>
</organism>